<evidence type="ECO:0000256" key="1">
    <source>
        <dbReference type="ARBA" id="ARBA00001933"/>
    </source>
</evidence>
<dbReference type="InterPro" id="IPR015422">
    <property type="entry name" value="PyrdxlP-dep_Trfase_small"/>
</dbReference>
<evidence type="ECO:0000256" key="5">
    <source>
        <dbReference type="ARBA" id="ARBA00022576"/>
    </source>
</evidence>
<dbReference type="CDD" id="cd00609">
    <property type="entry name" value="AAT_like"/>
    <property type="match status" value="1"/>
</dbReference>
<dbReference type="Gene3D" id="1.10.150.240">
    <property type="entry name" value="Putative phosphatase, domain 2"/>
    <property type="match status" value="1"/>
</dbReference>
<comment type="caution">
    <text evidence="14">The sequence shown here is derived from an EMBL/GenBank/DDBJ whole genome shotgun (WGS) entry which is preliminary data.</text>
</comment>
<dbReference type="SUPFAM" id="SSF56784">
    <property type="entry name" value="HAD-like"/>
    <property type="match status" value="1"/>
</dbReference>
<comment type="similarity">
    <text evidence="3">Belongs to the HAD-like hydrolase superfamily.</text>
</comment>
<dbReference type="InterPro" id="IPR050106">
    <property type="entry name" value="HistidinolP_aminotransfase"/>
</dbReference>
<dbReference type="UniPathway" id="UPA00031">
    <property type="reaction ID" value="UER00012"/>
</dbReference>
<dbReference type="SFLD" id="SFLDG01129">
    <property type="entry name" value="C1.5:_HAD__Beta-PGM__Phosphata"/>
    <property type="match status" value="1"/>
</dbReference>
<evidence type="ECO:0000313" key="14">
    <source>
        <dbReference type="EMBL" id="HIH09661.1"/>
    </source>
</evidence>
<dbReference type="Pfam" id="PF00155">
    <property type="entry name" value="Aminotran_1_2"/>
    <property type="match status" value="1"/>
</dbReference>
<dbReference type="Proteomes" id="UP000565078">
    <property type="component" value="Unassembled WGS sequence"/>
</dbReference>
<dbReference type="GO" id="GO:0003879">
    <property type="term" value="F:ATP phosphoribosyltransferase activity"/>
    <property type="evidence" value="ECO:0007669"/>
    <property type="project" value="InterPro"/>
</dbReference>
<evidence type="ECO:0000256" key="6">
    <source>
        <dbReference type="ARBA" id="ARBA00022605"/>
    </source>
</evidence>
<dbReference type="NCBIfam" id="TIGR01141">
    <property type="entry name" value="hisC"/>
    <property type="match status" value="1"/>
</dbReference>
<evidence type="ECO:0000256" key="3">
    <source>
        <dbReference type="ARBA" id="ARBA00007958"/>
    </source>
</evidence>
<evidence type="ECO:0000256" key="2">
    <source>
        <dbReference type="ARBA" id="ARBA00005011"/>
    </source>
</evidence>
<dbReference type="GO" id="GO:0000105">
    <property type="term" value="P:L-histidine biosynthetic process"/>
    <property type="evidence" value="ECO:0007669"/>
    <property type="project" value="UniProtKB-UniRule"/>
</dbReference>
<dbReference type="InterPro" id="IPR036412">
    <property type="entry name" value="HAD-like_sf"/>
</dbReference>
<dbReference type="SFLD" id="SFLDS00003">
    <property type="entry name" value="Haloacid_Dehalogenase"/>
    <property type="match status" value="1"/>
</dbReference>
<dbReference type="AlphaFoldDB" id="A0A7J4IVW0"/>
<reference evidence="15" key="1">
    <citation type="journal article" date="2020" name="bioRxiv">
        <title>A rank-normalized archaeal taxonomy based on genome phylogeny resolves widespread incomplete and uneven classifications.</title>
        <authorList>
            <person name="Rinke C."/>
            <person name="Chuvochina M."/>
            <person name="Mussig A.J."/>
            <person name="Chaumeil P.-A."/>
            <person name="Waite D.W."/>
            <person name="Whitman W.B."/>
            <person name="Parks D.H."/>
            <person name="Hugenholtz P."/>
        </authorList>
    </citation>
    <scope>NUCLEOTIDE SEQUENCE [LARGE SCALE GENOMIC DNA]</scope>
</reference>
<keyword evidence="8 11" id="KW-0663">Pyridoxal phosphate</keyword>
<dbReference type="InterPro" id="IPR005861">
    <property type="entry name" value="HisP_aminotrans"/>
</dbReference>
<dbReference type="EC" id="2.6.1.9" evidence="11"/>
<dbReference type="Gene3D" id="3.40.190.10">
    <property type="entry name" value="Periplasmic binding protein-like II"/>
    <property type="match status" value="2"/>
</dbReference>
<dbReference type="Pfam" id="PF13419">
    <property type="entry name" value="HAD_2"/>
    <property type="match status" value="1"/>
</dbReference>
<dbReference type="InterPro" id="IPR006439">
    <property type="entry name" value="HAD-SF_hydro_IA"/>
</dbReference>
<dbReference type="GO" id="GO:0005737">
    <property type="term" value="C:cytoplasm"/>
    <property type="evidence" value="ECO:0007669"/>
    <property type="project" value="InterPro"/>
</dbReference>
<protein>
    <recommendedName>
        <fullName evidence="11">Histidinol-phosphate aminotransferase</fullName>
        <ecNumber evidence="11">2.6.1.9</ecNumber>
    </recommendedName>
    <alternativeName>
        <fullName evidence="11">Imidazole acetol-phosphate transaminase</fullName>
    </alternativeName>
</protein>
<keyword evidence="9 11" id="KW-0368">Histidine biosynthesis</keyword>
<dbReference type="InterPro" id="IPR013820">
    <property type="entry name" value="ATP_PRibTrfase_cat"/>
</dbReference>
<comment type="pathway">
    <text evidence="2 11">Amino-acid biosynthesis; L-histidine biosynthesis; L-histidine from 5-phospho-alpha-D-ribose 1-diphosphate: step 7/9.</text>
</comment>
<evidence type="ECO:0000256" key="7">
    <source>
        <dbReference type="ARBA" id="ARBA00022679"/>
    </source>
</evidence>
<name>A0A7J4IVW0_9ARCH</name>
<dbReference type="SUPFAM" id="SSF53383">
    <property type="entry name" value="PLP-dependent transferases"/>
    <property type="match status" value="1"/>
</dbReference>
<dbReference type="EMBL" id="DUGC01000053">
    <property type="protein sequence ID" value="HIH09661.1"/>
    <property type="molecule type" value="Genomic_DNA"/>
</dbReference>
<evidence type="ECO:0000313" key="15">
    <source>
        <dbReference type="Proteomes" id="UP000565078"/>
    </source>
</evidence>
<dbReference type="GO" id="GO:0030170">
    <property type="term" value="F:pyridoxal phosphate binding"/>
    <property type="evidence" value="ECO:0007669"/>
    <property type="project" value="InterPro"/>
</dbReference>
<dbReference type="Gene3D" id="3.40.640.10">
    <property type="entry name" value="Type I PLP-dependent aspartate aminotransferase-like (Major domain)"/>
    <property type="match status" value="1"/>
</dbReference>
<dbReference type="HAMAP" id="MF_01023">
    <property type="entry name" value="HisC_aminotrans_2"/>
    <property type="match status" value="1"/>
</dbReference>
<proteinExistence type="inferred from homology"/>
<dbReference type="GO" id="GO:0004400">
    <property type="term" value="F:histidinol-phosphate transaminase activity"/>
    <property type="evidence" value="ECO:0007669"/>
    <property type="project" value="UniProtKB-UniRule"/>
</dbReference>
<evidence type="ECO:0000256" key="8">
    <source>
        <dbReference type="ARBA" id="ARBA00022898"/>
    </source>
</evidence>
<sequence length="738" mass="82327">MQLQNTQPDRIIEARGEDIPFLLSEFYEKGKNALGLTGEDLFNEFCTSSKNNNLKVIKRITWNDPNAKFKKPALCLLGPAGKSINDISLNATVYISAKYRAMACKYLGSLERLGFKFKKVFINGCVEPNISKGLADLVIDIVYSGKSMEEEGLEVYEKIFESNFVIIGQKEAIEPKRRIAEIPPYTPPLEGRRGKTRLDFNENLKGCQQRVLDAIRSITEEDISAYPEYSAVRGKMAKYLNIAENELILTNGSDEAIKLAIEAFVGEGDEVIIPSPTFPIFEFYAKVAGAKIREISYNEDLSFPINEVLERISNNTKLVVLVNPNNPTGTVVDTQDIERICKKAAKSLVLIDEAYWQFSGSTFREKMSEYKNVAILQTFSKAFGLAGLRIGYIISNKTTISAIRKITPPYSVNAIALKAIEAASEDDIFVREYVNEVIQNRELTLKRLQELQIKTFPSSANFILANFGKSAQALNEFLKSKGLLVRSMEKNPLLKGCLRITIGPLKSCNAFLKLIEEFYGNRGILFDMDGVLVDVSNSYRAAIAKTAEYFTGQKILPADMQAVKERGGCNNDWDLTKKIIKDKGIAIPKEKIIEKFQEFYLKGKLIDKETLLISKNVLEKLKSKFRLAIVTDRPRSETGYTLQRLGINGLFDAIVTADDVRTGKPDPQGIKLAISNLGTIDNIYIGDSIDDLQAAKSAGIEFIAVSPKSAGRKFEDLMEKNGALKTLKDTAKILEVVE</sequence>
<evidence type="ECO:0000256" key="11">
    <source>
        <dbReference type="HAMAP-Rule" id="MF_01023"/>
    </source>
</evidence>
<dbReference type="PANTHER" id="PTHR43643">
    <property type="entry name" value="HISTIDINOL-PHOSPHATE AMINOTRANSFERASE 2"/>
    <property type="match status" value="1"/>
</dbReference>
<dbReference type="InterPro" id="IPR023198">
    <property type="entry name" value="PGP-like_dom2"/>
</dbReference>
<evidence type="ECO:0000259" key="13">
    <source>
        <dbReference type="Pfam" id="PF01634"/>
    </source>
</evidence>
<gene>
    <name evidence="11 14" type="primary">hisC</name>
    <name evidence="14" type="ORF">HA254_03230</name>
</gene>
<dbReference type="InterPro" id="IPR004839">
    <property type="entry name" value="Aminotransferase_I/II_large"/>
</dbReference>
<evidence type="ECO:0000256" key="9">
    <source>
        <dbReference type="ARBA" id="ARBA00023102"/>
    </source>
</evidence>
<dbReference type="Pfam" id="PF01634">
    <property type="entry name" value="HisG"/>
    <property type="match status" value="1"/>
</dbReference>
<dbReference type="SUPFAM" id="SSF53850">
    <property type="entry name" value="Periplasmic binding protein-like II"/>
    <property type="match status" value="1"/>
</dbReference>
<dbReference type="NCBIfam" id="TIGR01549">
    <property type="entry name" value="HAD-SF-IA-v1"/>
    <property type="match status" value="1"/>
</dbReference>
<dbReference type="InterPro" id="IPR015421">
    <property type="entry name" value="PyrdxlP-dep_Trfase_major"/>
</dbReference>
<accession>A0A7J4IVW0</accession>
<comment type="cofactor">
    <cofactor evidence="1 11">
        <name>pyridoxal 5'-phosphate</name>
        <dbReference type="ChEBI" id="CHEBI:597326"/>
    </cofactor>
</comment>
<dbReference type="Gene3D" id="3.40.50.1000">
    <property type="entry name" value="HAD superfamily/HAD-like"/>
    <property type="match status" value="1"/>
</dbReference>
<comment type="catalytic activity">
    <reaction evidence="10 11">
        <text>L-histidinol phosphate + 2-oxoglutarate = 3-(imidazol-4-yl)-2-oxopropyl phosphate + L-glutamate</text>
        <dbReference type="Rhea" id="RHEA:23744"/>
        <dbReference type="ChEBI" id="CHEBI:16810"/>
        <dbReference type="ChEBI" id="CHEBI:29985"/>
        <dbReference type="ChEBI" id="CHEBI:57766"/>
        <dbReference type="ChEBI" id="CHEBI:57980"/>
        <dbReference type="EC" id="2.6.1.9"/>
    </reaction>
</comment>
<evidence type="ECO:0000256" key="4">
    <source>
        <dbReference type="ARBA" id="ARBA00007970"/>
    </source>
</evidence>
<organism evidence="14 15">
    <name type="scientific">Candidatus Iainarchaeum sp</name>
    <dbReference type="NCBI Taxonomy" id="3101447"/>
    <lineage>
        <taxon>Archaea</taxon>
        <taxon>Candidatus Iainarchaeota</taxon>
        <taxon>Candidatus Iainarchaeia</taxon>
        <taxon>Candidatus Iainarchaeales</taxon>
        <taxon>Candidatus Iainarchaeaceae</taxon>
        <taxon>Candidatus Iainarchaeum</taxon>
    </lineage>
</organism>
<dbReference type="InterPro" id="IPR015424">
    <property type="entry name" value="PyrdxlP-dep_Trfase"/>
</dbReference>
<keyword evidence="6 11" id="KW-0028">Amino-acid biosynthesis</keyword>
<dbReference type="InterPro" id="IPR023214">
    <property type="entry name" value="HAD_sf"/>
</dbReference>
<comment type="similarity">
    <text evidence="4 11">Belongs to the class-II pyridoxal-phosphate-dependent aminotransferase family. Histidinol-phosphate aminotransferase subfamily.</text>
</comment>
<keyword evidence="7 11" id="KW-0808">Transferase</keyword>
<feature type="domain" description="ATP phosphoribosyltransferase catalytic" evidence="13">
    <location>
        <begin position="25"/>
        <end position="181"/>
    </location>
</feature>
<dbReference type="PANTHER" id="PTHR43643:SF6">
    <property type="entry name" value="HISTIDINOL-PHOSPHATE AMINOTRANSFERASE"/>
    <property type="match status" value="1"/>
</dbReference>
<feature type="modified residue" description="N6-(pyridoxal phosphate)lysine" evidence="11">
    <location>
        <position position="381"/>
    </location>
</feature>
<dbReference type="Gene3D" id="3.90.1150.10">
    <property type="entry name" value="Aspartate Aminotransferase, domain 1"/>
    <property type="match status" value="1"/>
</dbReference>
<evidence type="ECO:0000256" key="10">
    <source>
        <dbReference type="ARBA" id="ARBA00047481"/>
    </source>
</evidence>
<dbReference type="InterPro" id="IPR001917">
    <property type="entry name" value="Aminotrans_II_pyridoxalP_BS"/>
</dbReference>
<feature type="domain" description="Aminotransferase class I/classII large" evidence="12">
    <location>
        <begin position="195"/>
        <end position="505"/>
    </location>
</feature>
<evidence type="ECO:0000259" key="12">
    <source>
        <dbReference type="Pfam" id="PF00155"/>
    </source>
</evidence>
<dbReference type="InterPro" id="IPR041492">
    <property type="entry name" value="HAD_2"/>
</dbReference>
<dbReference type="PROSITE" id="PS00599">
    <property type="entry name" value="AA_TRANSFER_CLASS_2"/>
    <property type="match status" value="1"/>
</dbReference>
<keyword evidence="5 11" id="KW-0032">Aminotransferase</keyword>